<feature type="transmembrane region" description="Helical" evidence="1">
    <location>
        <begin position="168"/>
        <end position="184"/>
    </location>
</feature>
<protein>
    <recommendedName>
        <fullName evidence="4">O-antigen ligase domain-containing protein</fullName>
    </recommendedName>
</protein>
<feature type="transmembrane region" description="Helical" evidence="1">
    <location>
        <begin position="276"/>
        <end position="306"/>
    </location>
</feature>
<dbReference type="Proteomes" id="UP000484875">
    <property type="component" value="Unassembled WGS sequence"/>
</dbReference>
<evidence type="ECO:0000313" key="3">
    <source>
        <dbReference type="Proteomes" id="UP000484875"/>
    </source>
</evidence>
<feature type="transmembrane region" description="Helical" evidence="1">
    <location>
        <begin position="251"/>
        <end position="270"/>
    </location>
</feature>
<feature type="transmembrane region" description="Helical" evidence="1">
    <location>
        <begin position="137"/>
        <end position="156"/>
    </location>
</feature>
<evidence type="ECO:0008006" key="4">
    <source>
        <dbReference type="Google" id="ProtNLM"/>
    </source>
</evidence>
<name>A0A845HH37_9BURK</name>
<feature type="transmembrane region" description="Helical" evidence="1">
    <location>
        <begin position="497"/>
        <end position="514"/>
    </location>
</feature>
<gene>
    <name evidence="2" type="ORF">GTP81_13015</name>
</gene>
<feature type="transmembrane region" description="Helical" evidence="1">
    <location>
        <begin position="76"/>
        <end position="96"/>
    </location>
</feature>
<accession>A0A845HH37</accession>
<feature type="transmembrane region" description="Helical" evidence="1">
    <location>
        <begin position="196"/>
        <end position="215"/>
    </location>
</feature>
<dbReference type="EMBL" id="WWCV01000020">
    <property type="protein sequence ID" value="MYN17677.1"/>
    <property type="molecule type" value="Genomic_DNA"/>
</dbReference>
<reference evidence="2 3" key="1">
    <citation type="submission" date="2019-12" db="EMBL/GenBank/DDBJ databases">
        <title>Novel species isolated from a subtropical stream in China.</title>
        <authorList>
            <person name="Lu H."/>
        </authorList>
    </citation>
    <scope>NUCLEOTIDE SEQUENCE [LARGE SCALE GENOMIC DNA]</scope>
    <source>
        <strain evidence="2 3">FT107W</strain>
    </source>
</reference>
<feature type="transmembrane region" description="Helical" evidence="1">
    <location>
        <begin position="318"/>
        <end position="339"/>
    </location>
</feature>
<keyword evidence="1" id="KW-0472">Membrane</keyword>
<keyword evidence="1" id="KW-1133">Transmembrane helix</keyword>
<feature type="transmembrane region" description="Helical" evidence="1">
    <location>
        <begin position="32"/>
        <end position="64"/>
    </location>
</feature>
<evidence type="ECO:0000313" key="2">
    <source>
        <dbReference type="EMBL" id="MYN17677.1"/>
    </source>
</evidence>
<feature type="transmembrane region" description="Helical" evidence="1">
    <location>
        <begin position="102"/>
        <end position="125"/>
    </location>
</feature>
<comment type="caution">
    <text evidence="2">The sequence shown here is derived from an EMBL/GenBank/DDBJ whole genome shotgun (WGS) entry which is preliminary data.</text>
</comment>
<evidence type="ECO:0000256" key="1">
    <source>
        <dbReference type="SAM" id="Phobius"/>
    </source>
</evidence>
<keyword evidence="3" id="KW-1185">Reference proteome</keyword>
<dbReference type="RefSeq" id="WP_161090287.1">
    <property type="nucleotide sequence ID" value="NZ_WWCV01000020.1"/>
</dbReference>
<proteinExistence type="predicted"/>
<keyword evidence="1" id="KW-0812">Transmembrane</keyword>
<sequence length="519" mass="56584">MEPSIGLAGRLTRVLRRPRMRLPHLRPTRMTWVWLAGVGLAALVGLLLAAGIYPVLGVLIALVVGPVLLFRPRIGIWAVLAGTLAAAGVIELYFPALSVVKWGLALVAFALPLVAAFELFYGRAARKGAVYRPPQPFLRWGMMFFIVFLVSTVANWNGGMDALVGFKGYFQVWGVMLVFSYINYSEREAGRLMKFLLVLAAVQVPFVLHQFLVLVPMRTGIADAAKGIVAVDIVAGTFGGSMKGGGRSSSLALLDVMAIALVAAQWRVGAYSTKKALWYGVMCMLPIALCEAKIIILLLPVTFFLLFRDRVLKEPLRFLVGGLGTMALVGLIFVAYSALPGAKGQREGSVSDDMVDSVAYNFGKTGYGNAVLNRTSVYPFWIKEHAHSDEIWHALIGHGPGETNSTSTLMDPTLANKRYAGYAIGLTGISSLLWEVGLLGTMAILLMLLAAYRQAVLLEAKWRGTKQWPLIKTAEISVVLYAVNLLHNNYFVSDISFQTLLFLVLGYLVAITNIKRDSP</sequence>
<feature type="transmembrane region" description="Helical" evidence="1">
    <location>
        <begin position="419"/>
        <end position="452"/>
    </location>
</feature>
<organism evidence="2 3">
    <name type="scientific">Duganella vulcania</name>
    <dbReference type="NCBI Taxonomy" id="2692166"/>
    <lineage>
        <taxon>Bacteria</taxon>
        <taxon>Pseudomonadati</taxon>
        <taxon>Pseudomonadota</taxon>
        <taxon>Betaproteobacteria</taxon>
        <taxon>Burkholderiales</taxon>
        <taxon>Oxalobacteraceae</taxon>
        <taxon>Telluria group</taxon>
        <taxon>Duganella</taxon>
    </lineage>
</organism>
<dbReference type="AlphaFoldDB" id="A0A845HH37"/>